<evidence type="ECO:0000259" key="11">
    <source>
        <dbReference type="SMART" id="SM00965"/>
    </source>
</evidence>
<keyword evidence="3 8" id="KW-1134">Transmembrane beta strand</keyword>
<evidence type="ECO:0000256" key="1">
    <source>
        <dbReference type="ARBA" id="ARBA00004571"/>
    </source>
</evidence>
<dbReference type="EMBL" id="QLLR01000016">
    <property type="protein sequence ID" value="RAJ28823.1"/>
    <property type="molecule type" value="Genomic_DNA"/>
</dbReference>
<keyword evidence="2 8" id="KW-0813">Transport</keyword>
<feature type="transmembrane region" description="Helical" evidence="10">
    <location>
        <begin position="20"/>
        <end position="39"/>
    </location>
</feature>
<dbReference type="STRING" id="188932.AY601_5026"/>
<dbReference type="PANTHER" id="PTHR30069:SF29">
    <property type="entry name" value="HEMOGLOBIN AND HEMOGLOBIN-HAPTOGLOBIN-BINDING PROTEIN 1-RELATED"/>
    <property type="match status" value="1"/>
</dbReference>
<name>A0A327SMS3_9SPHI</name>
<comment type="similarity">
    <text evidence="8">Belongs to the TonB-dependent receptor family.</text>
</comment>
<dbReference type="Pfam" id="PF13715">
    <property type="entry name" value="CarbopepD_reg_2"/>
    <property type="match status" value="1"/>
</dbReference>
<dbReference type="Gene3D" id="2.60.40.1120">
    <property type="entry name" value="Carboxypeptidase-like, regulatory domain"/>
    <property type="match status" value="1"/>
</dbReference>
<dbReference type="InterPro" id="IPR037066">
    <property type="entry name" value="Plug_dom_sf"/>
</dbReference>
<keyword evidence="4 8" id="KW-0812">Transmembrane</keyword>
<dbReference type="PANTHER" id="PTHR30069">
    <property type="entry name" value="TONB-DEPENDENT OUTER MEMBRANE RECEPTOR"/>
    <property type="match status" value="1"/>
</dbReference>
<dbReference type="SUPFAM" id="SSF49464">
    <property type="entry name" value="Carboxypeptidase regulatory domain-like"/>
    <property type="match status" value="1"/>
</dbReference>
<evidence type="ECO:0000256" key="5">
    <source>
        <dbReference type="ARBA" id="ARBA00022729"/>
    </source>
</evidence>
<dbReference type="AlphaFoldDB" id="A0A327SMS3"/>
<dbReference type="GO" id="GO:0015344">
    <property type="term" value="F:siderophore uptake transmembrane transporter activity"/>
    <property type="evidence" value="ECO:0007669"/>
    <property type="project" value="TreeGrafter"/>
</dbReference>
<keyword evidence="10" id="KW-1133">Transmembrane helix</keyword>
<reference evidence="12 13" key="1">
    <citation type="submission" date="2018-06" db="EMBL/GenBank/DDBJ databases">
        <title>Genomic Encyclopedia of Archaeal and Bacterial Type Strains, Phase II (KMG-II): from individual species to whole genera.</title>
        <authorList>
            <person name="Goeker M."/>
        </authorList>
    </citation>
    <scope>NUCLEOTIDE SEQUENCE [LARGE SCALE GENOMIC DNA]</scope>
    <source>
        <strain evidence="12 13">DSM 14825</strain>
    </source>
</reference>
<evidence type="ECO:0000256" key="10">
    <source>
        <dbReference type="SAM" id="Phobius"/>
    </source>
</evidence>
<dbReference type="Gene3D" id="2.40.170.20">
    <property type="entry name" value="TonB-dependent receptor, beta-barrel domain"/>
    <property type="match status" value="1"/>
</dbReference>
<dbReference type="InterPro" id="IPR008969">
    <property type="entry name" value="CarboxyPept-like_regulatory"/>
</dbReference>
<dbReference type="InterPro" id="IPR039426">
    <property type="entry name" value="TonB-dep_rcpt-like"/>
</dbReference>
<keyword evidence="6 8" id="KW-0472">Membrane</keyword>
<feature type="compositionally biased region" description="Polar residues" evidence="9">
    <location>
        <begin position="1041"/>
        <end position="1055"/>
    </location>
</feature>
<accession>A0A327SMS3</accession>
<dbReference type="GO" id="GO:0009279">
    <property type="term" value="C:cell outer membrane"/>
    <property type="evidence" value="ECO:0007669"/>
    <property type="project" value="UniProtKB-SubCell"/>
</dbReference>
<dbReference type="InterPro" id="IPR011662">
    <property type="entry name" value="Secretin/TonB_short_N"/>
</dbReference>
<feature type="region of interest" description="Disordered" evidence="9">
    <location>
        <begin position="1033"/>
        <end position="1055"/>
    </location>
</feature>
<evidence type="ECO:0000313" key="13">
    <source>
        <dbReference type="Proteomes" id="UP000249754"/>
    </source>
</evidence>
<evidence type="ECO:0000256" key="8">
    <source>
        <dbReference type="PROSITE-ProRule" id="PRU01360"/>
    </source>
</evidence>
<dbReference type="InterPro" id="IPR012910">
    <property type="entry name" value="Plug_dom"/>
</dbReference>
<dbReference type="InterPro" id="IPR023996">
    <property type="entry name" value="TonB-dep_OMP_SusC/RagA"/>
</dbReference>
<evidence type="ECO:0000256" key="6">
    <source>
        <dbReference type="ARBA" id="ARBA00023136"/>
    </source>
</evidence>
<dbReference type="NCBIfam" id="TIGR04056">
    <property type="entry name" value="OMP_RagA_SusC"/>
    <property type="match status" value="1"/>
</dbReference>
<evidence type="ECO:0000256" key="2">
    <source>
        <dbReference type="ARBA" id="ARBA00022448"/>
    </source>
</evidence>
<evidence type="ECO:0000256" key="7">
    <source>
        <dbReference type="ARBA" id="ARBA00023237"/>
    </source>
</evidence>
<evidence type="ECO:0000256" key="9">
    <source>
        <dbReference type="SAM" id="MobiDB-lite"/>
    </source>
</evidence>
<comment type="subcellular location">
    <subcellularLocation>
        <location evidence="1 8">Cell outer membrane</location>
        <topology evidence="1 8">Multi-pass membrane protein</topology>
    </subcellularLocation>
</comment>
<dbReference type="InterPro" id="IPR036942">
    <property type="entry name" value="Beta-barrel_TonB_sf"/>
</dbReference>
<organism evidence="12 13">
    <name type="scientific">Pedobacter cryoconitis</name>
    <dbReference type="NCBI Taxonomy" id="188932"/>
    <lineage>
        <taxon>Bacteria</taxon>
        <taxon>Pseudomonadati</taxon>
        <taxon>Bacteroidota</taxon>
        <taxon>Sphingobacteriia</taxon>
        <taxon>Sphingobacteriales</taxon>
        <taxon>Sphingobacteriaceae</taxon>
        <taxon>Pedobacter</taxon>
    </lineage>
</organism>
<evidence type="ECO:0000256" key="3">
    <source>
        <dbReference type="ARBA" id="ARBA00022452"/>
    </source>
</evidence>
<protein>
    <submittedName>
        <fullName evidence="12">TonB-linked SusC/RagA family outer membrane protein</fullName>
    </submittedName>
</protein>
<dbReference type="SUPFAM" id="SSF56935">
    <property type="entry name" value="Porins"/>
    <property type="match status" value="1"/>
</dbReference>
<proteinExistence type="inferred from homology"/>
<feature type="domain" description="Secretin/TonB short N-terminal" evidence="11">
    <location>
        <begin position="100"/>
        <end position="151"/>
    </location>
</feature>
<dbReference type="Proteomes" id="UP000249754">
    <property type="component" value="Unassembled WGS sequence"/>
</dbReference>
<feature type="transmembrane region" description="Helical" evidence="10">
    <location>
        <begin position="51"/>
        <end position="75"/>
    </location>
</feature>
<evidence type="ECO:0000313" key="12">
    <source>
        <dbReference type="EMBL" id="RAJ28823.1"/>
    </source>
</evidence>
<gene>
    <name evidence="12" type="ORF">LY11_03096</name>
</gene>
<keyword evidence="5" id="KW-0732">Signal</keyword>
<dbReference type="InterPro" id="IPR023997">
    <property type="entry name" value="TonB-dep_OMP_SusC/RagA_CS"/>
</dbReference>
<keyword evidence="7 8" id="KW-0998">Cell outer membrane</keyword>
<sequence length="1141" mass="127040">MRSVHVLTQAYESMKLNAFNLGMLRIWLFPKLLFILKFVIQQALTKNKRKLLMRINLIVAIITSCLLQVSAASFAQRISYTKQNTTLQQVFLEIKKQAGFRVLYSDQNVNGQLKINVDFKNSALDQVMETLLKDQNLTYKIDRKTILIKVKSFIPVHPEIIAIKDVDVKGKVIDKDGRPLPGASVSIKGQKRVVSTDAEGGFLLKGVNDQAILTVSFIGYLSKEVKVVPGQLLNIILDEDVSQLNNVIVVGYDSKKQSELTSAVSVVSSEKLKDVTSNNIGAMLQGKVAGLQVINSSGAPGSAPEIRLRGVSSVNASQSPLVVVDGIIGGNYDPNDVESITVLKDAGATALYGSQANAGVIIVTTKSAKTDKINFEVKVSSGFKTPDFGKMKLMNSNELYDHQKEFYRDYIVGATDNSYKIDLTKFYQERPLSLRNQDYDWSNESFKPAPINSVYLSASGRTEKNSYYIGASYYKEKGTFLNTDFQRINLRANSTYNFSKNLSITNNINISAQDGHSYDYNDVYYAFLNLPWDNPYDENGSPVYVDGNSTFKWWSRDKVNPIHSVENSDHPTKGFDVNYDFAVNYHINDWLIFSSTNRGSASFNKVANYYSPLTAGTYHGQGFLSELNTFNYGGISNNLLKFNFRLSDHTMSGFAGVALEGSQTELSGGSGKGLPAGLKVLNVVSNGQLVTGLNDKKYLQSIISQVNYNYKSRYFLTASFRVDGSSAFPKANRYASFPALSGSWLISNEDFMKDHAAIDNLKLRFSYGVTGTQDIGSSRYLGLYSLTTQYNGLIGAVPFQLANPLLTWESKHQVNAGIDIGLFKRVNLTLDAYRNNTKNLLLQVSQPLSVGFETRWENSGNVINRGIELGINTINIKTKNFEWATDFTINFNDNKLYGLPSDIVKTGSWNISQIYSNGGNLYEFYMPKWLGVDSQTGAPVWEKIINDENGKAVGSERTLNYSEATNQKAGSALPKYQGGFNNSFKYKDFSLRISTYFNYGNKVFSNNLRFMMNDGHEPYYNQIQMPSGSRIWSFPGDTGATEPSPQNSANSTETSTRYLKNGSYLTIRNIALNYTLPQNLAKKLNMERITVGVTADNVATFSNFLGQDPQTTITPGNATPGVSDFKYPNNRQYLFTVNFNF</sequence>
<dbReference type="Pfam" id="PF07715">
    <property type="entry name" value="Plug"/>
    <property type="match status" value="1"/>
</dbReference>
<dbReference type="SMART" id="SM00965">
    <property type="entry name" value="STN"/>
    <property type="match status" value="1"/>
</dbReference>
<dbReference type="NCBIfam" id="TIGR04057">
    <property type="entry name" value="SusC_RagA_signa"/>
    <property type="match status" value="1"/>
</dbReference>
<evidence type="ECO:0000256" key="4">
    <source>
        <dbReference type="ARBA" id="ARBA00022692"/>
    </source>
</evidence>
<dbReference type="PROSITE" id="PS52016">
    <property type="entry name" value="TONB_DEPENDENT_REC_3"/>
    <property type="match status" value="1"/>
</dbReference>
<dbReference type="Gene3D" id="3.55.50.30">
    <property type="match status" value="1"/>
</dbReference>
<dbReference type="Pfam" id="PF07660">
    <property type="entry name" value="STN"/>
    <property type="match status" value="1"/>
</dbReference>
<dbReference type="Gene3D" id="2.170.130.10">
    <property type="entry name" value="TonB-dependent receptor, plug domain"/>
    <property type="match status" value="1"/>
</dbReference>
<comment type="caution">
    <text evidence="12">The sequence shown here is derived from an EMBL/GenBank/DDBJ whole genome shotgun (WGS) entry which is preliminary data.</text>
</comment>
<dbReference type="GO" id="GO:0044718">
    <property type="term" value="P:siderophore transmembrane transport"/>
    <property type="evidence" value="ECO:0007669"/>
    <property type="project" value="TreeGrafter"/>
</dbReference>